<evidence type="ECO:0000256" key="1">
    <source>
        <dbReference type="PROSITE-ProRule" id="PRU00042"/>
    </source>
</evidence>
<dbReference type="AlphaFoldDB" id="A0A085LU41"/>
<keyword evidence="5" id="KW-1185">Reference proteome</keyword>
<evidence type="ECO:0000259" key="3">
    <source>
        <dbReference type="PROSITE" id="PS50157"/>
    </source>
</evidence>
<feature type="compositionally biased region" description="Basic residues" evidence="2">
    <location>
        <begin position="1"/>
        <end position="10"/>
    </location>
</feature>
<evidence type="ECO:0000313" key="4">
    <source>
        <dbReference type="EMBL" id="KFD48487.1"/>
    </source>
</evidence>
<evidence type="ECO:0000313" key="5">
    <source>
        <dbReference type="Proteomes" id="UP000030764"/>
    </source>
</evidence>
<feature type="domain" description="C2H2-type" evidence="3">
    <location>
        <begin position="182"/>
        <end position="210"/>
    </location>
</feature>
<protein>
    <recommendedName>
        <fullName evidence="3">C2H2-type domain-containing protein</fullName>
    </recommendedName>
</protein>
<keyword evidence="1" id="KW-0479">Metal-binding</keyword>
<feature type="region of interest" description="Disordered" evidence="2">
    <location>
        <begin position="244"/>
        <end position="268"/>
    </location>
</feature>
<sequence length="651" mass="73199">MPPSGRRRRSNVNGASARAKRSTSTSEDKSPVAGNHRGGKLSKAWHQQQMSKLSAGSRKEGENGQDGELSKETSASQKAVSVLSPLLMLCLSTTPKKLSISTTNKSFESTRPASSGSSHSSCAASVDTSNDGSNLNESASSQGTRHNDASFYPYIRCVLCDQWICSRNRFIHIESHLQYRPYKCSLCDYSNRKEIFIQIHLRKHHKGENGQPLFLPSEDIEKRVWELADQSLQHTSRVIRTESVQSAVDSNTPTSQISNDRSNRPEKNVCEGEGIVKPLVANAKRRANSHISLHVLPKENEEQCTTCGYYIQKNLFALGDHVRCHVPKAAYRCAEKGCLVSHFSRTFVYKHMKESHHQLRERVQDPLSGDHSLLEQFLSTCRNCFPSFYTVARLDRIKNRYLCNSYCVKNGEFASSSSFGKKELKTKDSDVWQTDCIGCTKSLRLLGTDYRNGCCCCFNEEKCSSGAVGKVVCRLCLKSVPGKLIVLEGHALSHVVPLPLKCCHCSFAGSKLSALRSHISETHKYAHQKRIEFLWDGFNWKSLWKRCFERCFNYLATFSAELPRVTCALCFEEVVDSPATMLDHTQHHISVRKYGCIYCPTTSTNEAKTIAAHIQQYHCCCPLVVQCFYDSQETSSERLRVCQVCFPGFKL</sequence>
<feature type="compositionally biased region" description="Polar residues" evidence="2">
    <location>
        <begin position="45"/>
        <end position="54"/>
    </location>
</feature>
<dbReference type="InterPro" id="IPR013087">
    <property type="entry name" value="Znf_C2H2_type"/>
</dbReference>
<proteinExistence type="predicted"/>
<feature type="compositionally biased region" description="Polar residues" evidence="2">
    <location>
        <begin position="130"/>
        <end position="144"/>
    </location>
</feature>
<evidence type="ECO:0000256" key="2">
    <source>
        <dbReference type="SAM" id="MobiDB-lite"/>
    </source>
</evidence>
<feature type="compositionally biased region" description="Low complexity" evidence="2">
    <location>
        <begin position="109"/>
        <end position="129"/>
    </location>
</feature>
<accession>A0A085LU41</accession>
<name>A0A085LU41_9BILA</name>
<keyword evidence="1" id="KW-0863">Zinc-finger</keyword>
<feature type="region of interest" description="Disordered" evidence="2">
    <location>
        <begin position="1"/>
        <end position="76"/>
    </location>
</feature>
<organism evidence="4 5">
    <name type="scientific">Trichuris suis</name>
    <name type="common">pig whipworm</name>
    <dbReference type="NCBI Taxonomy" id="68888"/>
    <lineage>
        <taxon>Eukaryota</taxon>
        <taxon>Metazoa</taxon>
        <taxon>Ecdysozoa</taxon>
        <taxon>Nematoda</taxon>
        <taxon>Enoplea</taxon>
        <taxon>Dorylaimia</taxon>
        <taxon>Trichinellida</taxon>
        <taxon>Trichuridae</taxon>
        <taxon>Trichuris</taxon>
    </lineage>
</organism>
<feature type="compositionally biased region" description="Polar residues" evidence="2">
    <location>
        <begin position="244"/>
        <end position="260"/>
    </location>
</feature>
<dbReference type="GO" id="GO:0008270">
    <property type="term" value="F:zinc ion binding"/>
    <property type="evidence" value="ECO:0007669"/>
    <property type="project" value="UniProtKB-KW"/>
</dbReference>
<reference evidence="4 5" key="1">
    <citation type="journal article" date="2014" name="Nat. Genet.">
        <title>Genome and transcriptome of the porcine whipworm Trichuris suis.</title>
        <authorList>
            <person name="Jex A.R."/>
            <person name="Nejsum P."/>
            <person name="Schwarz E.M."/>
            <person name="Hu L."/>
            <person name="Young N.D."/>
            <person name="Hall R.S."/>
            <person name="Korhonen P.K."/>
            <person name="Liao S."/>
            <person name="Thamsborg S."/>
            <person name="Xia J."/>
            <person name="Xu P."/>
            <person name="Wang S."/>
            <person name="Scheerlinck J.P."/>
            <person name="Hofmann A."/>
            <person name="Sternberg P.W."/>
            <person name="Wang J."/>
            <person name="Gasser R.B."/>
        </authorList>
    </citation>
    <scope>NUCLEOTIDE SEQUENCE [LARGE SCALE GENOMIC DNA]</scope>
    <source>
        <strain evidence="4">DCEP-RM93M</strain>
    </source>
</reference>
<dbReference type="Proteomes" id="UP000030764">
    <property type="component" value="Unassembled WGS sequence"/>
</dbReference>
<feature type="region of interest" description="Disordered" evidence="2">
    <location>
        <begin position="106"/>
        <end position="144"/>
    </location>
</feature>
<gene>
    <name evidence="4" type="ORF">M513_10621</name>
</gene>
<dbReference type="PROSITE" id="PS50157">
    <property type="entry name" value="ZINC_FINGER_C2H2_2"/>
    <property type="match status" value="1"/>
</dbReference>
<dbReference type="Gene3D" id="3.30.160.60">
    <property type="entry name" value="Classic Zinc Finger"/>
    <property type="match status" value="1"/>
</dbReference>
<dbReference type="SMART" id="SM00355">
    <property type="entry name" value="ZnF_C2H2"/>
    <property type="match status" value="7"/>
</dbReference>
<dbReference type="EMBL" id="KL363292">
    <property type="protein sequence ID" value="KFD48487.1"/>
    <property type="molecule type" value="Genomic_DNA"/>
</dbReference>
<keyword evidence="1" id="KW-0862">Zinc</keyword>